<dbReference type="PANTHER" id="PTHR33941:SF11">
    <property type="entry name" value="BACTERIAL MICROCOMPARTMENT SHELL PROTEIN PDUJ"/>
    <property type="match status" value="1"/>
</dbReference>
<evidence type="ECO:0000256" key="3">
    <source>
        <dbReference type="PROSITE-ProRule" id="PRU01278"/>
    </source>
</evidence>
<name>D6Y0M9_BACIE</name>
<keyword evidence="2" id="KW-1283">Bacterial microcompartment</keyword>
<dbReference type="HOGENOM" id="CLU_2231109_0_0_9"/>
<dbReference type="EMBL" id="CP001791">
    <property type="protein sequence ID" value="ADI00597.1"/>
    <property type="molecule type" value="Genomic_DNA"/>
</dbReference>
<gene>
    <name evidence="5" type="ordered locus">Bsel_3115</name>
</gene>
<evidence type="ECO:0000259" key="4">
    <source>
        <dbReference type="PROSITE" id="PS51930"/>
    </source>
</evidence>
<reference evidence="5" key="1">
    <citation type="submission" date="2009-10" db="EMBL/GenBank/DDBJ databases">
        <title>Complete sequence of Bacillus selenitireducens MLS10.</title>
        <authorList>
            <consortium name="US DOE Joint Genome Institute"/>
            <person name="Lucas S."/>
            <person name="Copeland A."/>
            <person name="Lapidus A."/>
            <person name="Glavina del Rio T."/>
            <person name="Dalin E."/>
            <person name="Tice H."/>
            <person name="Bruce D."/>
            <person name="Goodwin L."/>
            <person name="Pitluck S."/>
            <person name="Sims D."/>
            <person name="Brettin T."/>
            <person name="Detter J.C."/>
            <person name="Han C."/>
            <person name="Larimer F."/>
            <person name="Land M."/>
            <person name="Hauser L."/>
            <person name="Kyrpides N."/>
            <person name="Ovchinnikova G."/>
            <person name="Stolz J."/>
        </authorList>
    </citation>
    <scope>NUCLEOTIDE SEQUENCE [LARGE SCALE GENOMIC DNA]</scope>
    <source>
        <strain evidence="5">MLS10</strain>
    </source>
</reference>
<dbReference type="PANTHER" id="PTHR33941">
    <property type="entry name" value="PROPANEDIOL UTILIZATION PROTEIN PDUA"/>
    <property type="match status" value="1"/>
</dbReference>
<dbReference type="InterPro" id="IPR037233">
    <property type="entry name" value="CcmK-like_sf"/>
</dbReference>
<dbReference type="AlphaFoldDB" id="D6Y0M9"/>
<dbReference type="RefSeq" id="WP_013174001.1">
    <property type="nucleotide sequence ID" value="NC_014219.1"/>
</dbReference>
<accession>D6Y0M9</accession>
<dbReference type="InterPro" id="IPR050575">
    <property type="entry name" value="BMC_shell"/>
</dbReference>
<dbReference type="Proteomes" id="UP000000271">
    <property type="component" value="Chromosome"/>
</dbReference>
<dbReference type="KEGG" id="bse:Bsel_3115"/>
<evidence type="ECO:0000256" key="2">
    <source>
        <dbReference type="ARBA" id="ARBA00024446"/>
    </source>
</evidence>
<dbReference type="SUPFAM" id="SSF143414">
    <property type="entry name" value="CcmK-like"/>
    <property type="match status" value="1"/>
</dbReference>
<evidence type="ECO:0000313" key="6">
    <source>
        <dbReference type="Proteomes" id="UP000000271"/>
    </source>
</evidence>
<comment type="similarity">
    <text evidence="3">Belongs to the bacterial microcompartments protein family.</text>
</comment>
<dbReference type="SMART" id="SM00877">
    <property type="entry name" value="BMC"/>
    <property type="match status" value="1"/>
</dbReference>
<evidence type="ECO:0000256" key="1">
    <source>
        <dbReference type="ARBA" id="ARBA00024322"/>
    </source>
</evidence>
<feature type="domain" description="BMC" evidence="4">
    <location>
        <begin position="8"/>
        <end position="90"/>
    </location>
</feature>
<dbReference type="Pfam" id="PF00936">
    <property type="entry name" value="BMC"/>
    <property type="match status" value="1"/>
</dbReference>
<dbReference type="Gene3D" id="3.30.70.1710">
    <property type="match status" value="1"/>
</dbReference>
<comment type="subcellular location">
    <subcellularLocation>
        <location evidence="1">Bacterial microcompartment</location>
    </subcellularLocation>
</comment>
<dbReference type="InterPro" id="IPR044872">
    <property type="entry name" value="CcmK/CsoS1_BMC"/>
</dbReference>
<organism evidence="5 6">
    <name type="scientific">Bacillus selenitireducens (strain ATCC 700615 / DSM 15326 / MLS10)</name>
    <dbReference type="NCBI Taxonomy" id="439292"/>
    <lineage>
        <taxon>Bacteria</taxon>
        <taxon>Bacillati</taxon>
        <taxon>Bacillota</taxon>
        <taxon>Bacilli</taxon>
        <taxon>Bacillales</taxon>
        <taxon>Bacillaceae</taxon>
        <taxon>Salisediminibacterium</taxon>
    </lineage>
</organism>
<dbReference type="InterPro" id="IPR000249">
    <property type="entry name" value="BMC_dom"/>
</dbReference>
<dbReference type="GO" id="GO:0031469">
    <property type="term" value="C:bacterial microcompartment"/>
    <property type="evidence" value="ECO:0007669"/>
    <property type="project" value="UniProtKB-SubCell"/>
</dbReference>
<evidence type="ECO:0000313" key="5">
    <source>
        <dbReference type="EMBL" id="ADI00597.1"/>
    </source>
</evidence>
<keyword evidence="6" id="KW-1185">Reference proteome</keyword>
<dbReference type="PROSITE" id="PS51930">
    <property type="entry name" value="BMC_2"/>
    <property type="match status" value="1"/>
</dbReference>
<proteinExistence type="inferred from homology"/>
<protein>
    <submittedName>
        <fullName evidence="5">Microcompartments protein</fullName>
    </submittedName>
</protein>
<sequence>MTVRSGDSYGFVEVRQYTEAMMLLDHMLKMTYVELVSIERAGAAHLTLIVKGELASVQLAMEEALNRASSNEVTARVIAKPYEGFDRVYKAQSDHKTKRGDDGDS</sequence>
<dbReference type="OrthoDB" id="2990923at2"/>
<dbReference type="STRING" id="439292.Bsel_3115"/>